<evidence type="ECO:0000256" key="1">
    <source>
        <dbReference type="SAM" id="Phobius"/>
    </source>
</evidence>
<sequence length="60" mass="6139">MTILMSVALALAVLGALVTHSAYRFAPITNKFAGWDVAFVSGISVTALGSLGALLLVFTA</sequence>
<accession>A0A1I4HCD2</accession>
<keyword evidence="3" id="KW-1185">Reference proteome</keyword>
<keyword evidence="1" id="KW-0812">Transmembrane</keyword>
<proteinExistence type="predicted"/>
<feature type="transmembrane region" description="Helical" evidence="1">
    <location>
        <begin position="37"/>
        <end position="58"/>
    </location>
</feature>
<dbReference type="STRING" id="582667.SAMN05192568_1004167"/>
<keyword evidence="1" id="KW-1133">Transmembrane helix</keyword>
<evidence type="ECO:0000313" key="3">
    <source>
        <dbReference type="Proteomes" id="UP000199048"/>
    </source>
</evidence>
<dbReference type="OrthoDB" id="9907005at2"/>
<organism evidence="2 3">
    <name type="scientific">Methylobacterium pseudosasicola</name>
    <dbReference type="NCBI Taxonomy" id="582667"/>
    <lineage>
        <taxon>Bacteria</taxon>
        <taxon>Pseudomonadati</taxon>
        <taxon>Pseudomonadota</taxon>
        <taxon>Alphaproteobacteria</taxon>
        <taxon>Hyphomicrobiales</taxon>
        <taxon>Methylobacteriaceae</taxon>
        <taxon>Methylobacterium</taxon>
    </lineage>
</organism>
<evidence type="ECO:0000313" key="2">
    <source>
        <dbReference type="EMBL" id="SFL39959.1"/>
    </source>
</evidence>
<dbReference type="EMBL" id="FOTK01000004">
    <property type="protein sequence ID" value="SFL39959.1"/>
    <property type="molecule type" value="Genomic_DNA"/>
</dbReference>
<gene>
    <name evidence="2" type="ORF">SAMN05192568_1004167</name>
</gene>
<keyword evidence="1" id="KW-0472">Membrane</keyword>
<dbReference type="Proteomes" id="UP000199048">
    <property type="component" value="Unassembled WGS sequence"/>
</dbReference>
<name>A0A1I4HCD2_9HYPH</name>
<reference evidence="3" key="1">
    <citation type="submission" date="2016-10" db="EMBL/GenBank/DDBJ databases">
        <authorList>
            <person name="Varghese N."/>
            <person name="Submissions S."/>
        </authorList>
    </citation>
    <scope>NUCLEOTIDE SEQUENCE [LARGE SCALE GENOMIC DNA]</scope>
    <source>
        <strain evidence="3">BL36</strain>
    </source>
</reference>
<dbReference type="RefSeq" id="WP_092038120.1">
    <property type="nucleotide sequence ID" value="NZ_FOTK01000004.1"/>
</dbReference>
<dbReference type="AlphaFoldDB" id="A0A1I4HCD2"/>
<protein>
    <submittedName>
        <fullName evidence="2">Uncharacterized protein</fullName>
    </submittedName>
</protein>